<accession>A0A8C0XPU1</accession>
<name>A0A8C0XPU1_CASCN</name>
<proteinExistence type="predicted"/>
<protein>
    <submittedName>
        <fullName evidence="1">Uncharacterized protein</fullName>
    </submittedName>
</protein>
<reference evidence="1" key="1">
    <citation type="submission" date="2023-09" db="UniProtKB">
        <authorList>
            <consortium name="Ensembl"/>
        </authorList>
    </citation>
    <scope>IDENTIFICATION</scope>
</reference>
<sequence>MKELNAIISLLPLMQSADELGVDDYRPEFDAIITPSALDFVSEDEMLTPLGRLNKYAASEDVVNRQITNCESRADGTGASYCIVLSKESTFNNICFCQISTTYCG</sequence>
<evidence type="ECO:0000313" key="1">
    <source>
        <dbReference type="Ensembl" id="ENSCCNP00000030142.1"/>
    </source>
</evidence>
<dbReference type="Ensembl" id="ENSCCNT00000038005.1">
    <property type="protein sequence ID" value="ENSCCNP00000030142.1"/>
    <property type="gene ID" value="ENSCCNG00000028876.1"/>
</dbReference>
<organism evidence="1">
    <name type="scientific">Castor canadensis</name>
    <name type="common">American beaver</name>
    <dbReference type="NCBI Taxonomy" id="51338"/>
    <lineage>
        <taxon>Eukaryota</taxon>
        <taxon>Metazoa</taxon>
        <taxon>Chordata</taxon>
        <taxon>Craniata</taxon>
        <taxon>Vertebrata</taxon>
        <taxon>Euteleostomi</taxon>
        <taxon>Mammalia</taxon>
        <taxon>Eutheria</taxon>
        <taxon>Euarchontoglires</taxon>
        <taxon>Glires</taxon>
        <taxon>Rodentia</taxon>
        <taxon>Castorimorpha</taxon>
        <taxon>Castoridae</taxon>
        <taxon>Castor</taxon>
    </lineage>
</organism>
<dbReference type="AlphaFoldDB" id="A0A8C0XPU1"/>